<keyword evidence="4" id="KW-1185">Reference proteome</keyword>
<evidence type="ECO:0000313" key="4">
    <source>
        <dbReference type="Proteomes" id="UP000007350"/>
    </source>
</evidence>
<sequence>MTTTCRLLCALLVLALCCCPSVFATNVEKVSSPEVQMNGKDTVQLPHAPGGPSATTSGHSGSSGLGPGLDKEKNAPGTSDSAGALPQSKGANVPLETEVKESARENINGTTAPGAPIPGDATNPGNTVGDEGGTTGPELQSDDTRDTAQGEDKSTTGTPSDTRLPADQTDEKAKDPTATTTTTTTTTAPEAPTTTTALEAPTMTTTRAPSRLREMDGSLSSSAWVCAPMLLAVSALAYTALG</sequence>
<reference evidence="3 4" key="1">
    <citation type="journal article" date="2012" name="BMC Genomics">
        <title>Comparative genomic analysis of human infective Trypanosoma cruzi lineages with the bat-restricted subspecies T. cruzi marinkellei.</title>
        <authorList>
            <person name="Franzen O."/>
            <person name="Talavera-Lopez C."/>
            <person name="Ochaya S."/>
            <person name="Butler C.E."/>
            <person name="Messenger L.A."/>
            <person name="Lewis M.D."/>
            <person name="Llewellyn M.S."/>
            <person name="Marinkelle C.J."/>
            <person name="Tyler K.M."/>
            <person name="Miles M.A."/>
            <person name="Andersson B."/>
        </authorList>
    </citation>
    <scope>NUCLEOTIDE SEQUENCE [LARGE SCALE GENOMIC DNA]</scope>
    <source>
        <strain evidence="3 4">B7</strain>
    </source>
</reference>
<name>K2MS25_TRYCR</name>
<keyword evidence="2" id="KW-0732">Signal</keyword>
<feature type="chain" id="PRO_5003861492" evidence="2">
    <location>
        <begin position="25"/>
        <end position="242"/>
    </location>
</feature>
<feature type="compositionally biased region" description="Low complexity" evidence="1">
    <location>
        <begin position="50"/>
        <end position="60"/>
    </location>
</feature>
<feature type="compositionally biased region" description="Low complexity" evidence="1">
    <location>
        <begin position="176"/>
        <end position="206"/>
    </location>
</feature>
<dbReference type="Proteomes" id="UP000007350">
    <property type="component" value="Unassembled WGS sequence"/>
</dbReference>
<feature type="region of interest" description="Disordered" evidence="1">
    <location>
        <begin position="40"/>
        <end position="95"/>
    </location>
</feature>
<dbReference type="EMBL" id="AHKC01015683">
    <property type="protein sequence ID" value="EKF28474.1"/>
    <property type="molecule type" value="Genomic_DNA"/>
</dbReference>
<organism evidence="3 4">
    <name type="scientific">Trypanosoma cruzi marinkellei</name>
    <dbReference type="NCBI Taxonomy" id="85056"/>
    <lineage>
        <taxon>Eukaryota</taxon>
        <taxon>Discoba</taxon>
        <taxon>Euglenozoa</taxon>
        <taxon>Kinetoplastea</taxon>
        <taxon>Metakinetoplastina</taxon>
        <taxon>Trypanosomatida</taxon>
        <taxon>Trypanosomatidae</taxon>
        <taxon>Trypanosoma</taxon>
        <taxon>Schizotrypanum</taxon>
    </lineage>
</organism>
<dbReference type="AlphaFoldDB" id="K2MS25"/>
<evidence type="ECO:0000256" key="1">
    <source>
        <dbReference type="SAM" id="MobiDB-lite"/>
    </source>
</evidence>
<proteinExistence type="predicted"/>
<feature type="region of interest" description="Disordered" evidence="1">
    <location>
        <begin position="107"/>
        <end position="216"/>
    </location>
</feature>
<feature type="signal peptide" evidence="2">
    <location>
        <begin position="1"/>
        <end position="24"/>
    </location>
</feature>
<protein>
    <submittedName>
        <fullName evidence="3">Mucin TcMUCII, putative</fullName>
    </submittedName>
</protein>
<gene>
    <name evidence="3" type="ORF">MOQ_007776</name>
</gene>
<feature type="compositionally biased region" description="Basic and acidic residues" evidence="1">
    <location>
        <begin position="142"/>
        <end position="154"/>
    </location>
</feature>
<evidence type="ECO:0000313" key="3">
    <source>
        <dbReference type="EMBL" id="EKF28474.1"/>
    </source>
</evidence>
<dbReference type="OrthoDB" id="255353at2759"/>
<comment type="caution">
    <text evidence="3">The sequence shown here is derived from an EMBL/GenBank/DDBJ whole genome shotgun (WGS) entry which is preliminary data.</text>
</comment>
<dbReference type="Pfam" id="PF01456">
    <property type="entry name" value="Mucin"/>
    <property type="match status" value="2"/>
</dbReference>
<accession>K2MS25</accession>
<evidence type="ECO:0000256" key="2">
    <source>
        <dbReference type="SAM" id="SignalP"/>
    </source>
</evidence>
<dbReference type="InterPro" id="IPR000458">
    <property type="entry name" value="Tryp_mucin"/>
</dbReference>